<evidence type="ECO:0000313" key="2">
    <source>
        <dbReference type="EMBL" id="RWR29537.1"/>
    </source>
</evidence>
<evidence type="ECO:0008006" key="4">
    <source>
        <dbReference type="Google" id="ProtNLM"/>
    </source>
</evidence>
<comment type="caution">
    <text evidence="2">The sequence shown here is derived from an EMBL/GenBank/DDBJ whole genome shotgun (WGS) entry which is preliminary data.</text>
</comment>
<dbReference type="Gene3D" id="1.10.10.60">
    <property type="entry name" value="Homeodomain-like"/>
    <property type="match status" value="1"/>
</dbReference>
<reference evidence="2 3" key="1">
    <citation type="submission" date="2019-01" db="EMBL/GenBank/DDBJ databases">
        <title>Sinorhodobacter populi sp. nov. isolated from the symptomatic bark tissue of Populus euramericana canker.</title>
        <authorList>
            <person name="Xu G."/>
        </authorList>
    </citation>
    <scope>NUCLEOTIDE SEQUENCE [LARGE SCALE GENOMIC DNA]</scope>
    <source>
        <strain evidence="2 3">07D10-4-3</strain>
    </source>
</reference>
<dbReference type="EMBL" id="SAUY01000019">
    <property type="protein sequence ID" value="RWR29537.1"/>
    <property type="molecule type" value="Genomic_DNA"/>
</dbReference>
<proteinExistence type="predicted"/>
<reference evidence="2 3" key="2">
    <citation type="submission" date="2019-01" db="EMBL/GenBank/DDBJ databases">
        <authorList>
            <person name="Li Y."/>
        </authorList>
    </citation>
    <scope>NUCLEOTIDE SEQUENCE [LARGE SCALE GENOMIC DNA]</scope>
    <source>
        <strain evidence="2 3">07D10-4-3</strain>
    </source>
</reference>
<dbReference type="InterPro" id="IPR009057">
    <property type="entry name" value="Homeodomain-like_sf"/>
</dbReference>
<dbReference type="SUPFAM" id="SSF46689">
    <property type="entry name" value="Homeodomain-like"/>
    <property type="match status" value="1"/>
</dbReference>
<accession>A0A443K9Q2</accession>
<dbReference type="InterPro" id="IPR002514">
    <property type="entry name" value="Transposase_8"/>
</dbReference>
<dbReference type="GO" id="GO:0003677">
    <property type="term" value="F:DNA binding"/>
    <property type="evidence" value="ECO:0007669"/>
    <property type="project" value="InterPro"/>
</dbReference>
<dbReference type="Pfam" id="PF01527">
    <property type="entry name" value="HTH_Tnp_1"/>
    <property type="match status" value="1"/>
</dbReference>
<dbReference type="AlphaFoldDB" id="A0A443K9Q2"/>
<sequence length="93" mass="10425">MHLPRQFRFPQPPLPGHFSGEFKREAIAQITGRGYPVGEVSDRLGMSKHSLYAWKRRFTTAAVAETGKGAGLLNSPENSHVTSAKIHRQRTRL</sequence>
<dbReference type="Proteomes" id="UP000284451">
    <property type="component" value="Unassembled WGS sequence"/>
</dbReference>
<protein>
    <recommendedName>
        <fullName evidence="4">Transposase</fullName>
    </recommendedName>
</protein>
<organism evidence="2 3">
    <name type="scientific">Paenirhodobacter populi</name>
    <dbReference type="NCBI Taxonomy" id="2306993"/>
    <lineage>
        <taxon>Bacteria</taxon>
        <taxon>Pseudomonadati</taxon>
        <taxon>Pseudomonadota</taxon>
        <taxon>Alphaproteobacteria</taxon>
        <taxon>Rhodobacterales</taxon>
        <taxon>Rhodobacter group</taxon>
        <taxon>Paenirhodobacter</taxon>
    </lineage>
</organism>
<dbReference type="GO" id="GO:0006313">
    <property type="term" value="P:DNA transposition"/>
    <property type="evidence" value="ECO:0007669"/>
    <property type="project" value="InterPro"/>
</dbReference>
<name>A0A443K9Q2_9RHOB</name>
<gene>
    <name evidence="2" type="ORF">D2T29_14035</name>
</gene>
<evidence type="ECO:0000313" key="3">
    <source>
        <dbReference type="Proteomes" id="UP000284451"/>
    </source>
</evidence>
<dbReference type="GO" id="GO:0004803">
    <property type="term" value="F:transposase activity"/>
    <property type="evidence" value="ECO:0007669"/>
    <property type="project" value="InterPro"/>
</dbReference>
<evidence type="ECO:0000256" key="1">
    <source>
        <dbReference type="SAM" id="MobiDB-lite"/>
    </source>
</evidence>
<feature type="region of interest" description="Disordered" evidence="1">
    <location>
        <begin position="69"/>
        <end position="93"/>
    </location>
</feature>